<evidence type="ECO:0000313" key="3">
    <source>
        <dbReference type="Proteomes" id="UP001213000"/>
    </source>
</evidence>
<feature type="region of interest" description="Disordered" evidence="1">
    <location>
        <begin position="69"/>
        <end position="128"/>
    </location>
</feature>
<comment type="caution">
    <text evidence="2">The sequence shown here is derived from an EMBL/GenBank/DDBJ whole genome shotgun (WGS) entry which is preliminary data.</text>
</comment>
<dbReference type="AlphaFoldDB" id="A0AAD5VL30"/>
<protein>
    <submittedName>
        <fullName evidence="2">Uncharacterized protein</fullName>
    </submittedName>
</protein>
<evidence type="ECO:0000313" key="2">
    <source>
        <dbReference type="EMBL" id="KAJ3562690.1"/>
    </source>
</evidence>
<proteinExistence type="predicted"/>
<sequence>MNIRVAKVLVSFHKLRTSRVYKPVTYKLAREPSNAFLGIDVVAASFRLSLRIIKVGFKDLCCRGEELLDEDDNEGSEPRAREVKSNKKEDDQGQLVTPLRLQRNRHLRSLKRRRLEHQKEQRPSSSAYRPFTSLPIQLTFYSRSANRAKRVFEKKAKAAAVKASHKATTA</sequence>
<reference evidence="2" key="1">
    <citation type="submission" date="2022-07" db="EMBL/GenBank/DDBJ databases">
        <title>Genome Sequence of Leucocoprinus birnbaumii.</title>
        <authorList>
            <person name="Buettner E."/>
        </authorList>
    </citation>
    <scope>NUCLEOTIDE SEQUENCE</scope>
    <source>
        <strain evidence="2">VT141</strain>
    </source>
</reference>
<accession>A0AAD5VL30</accession>
<keyword evidence="3" id="KW-1185">Reference proteome</keyword>
<name>A0AAD5VL30_9AGAR</name>
<feature type="compositionally biased region" description="Basic and acidic residues" evidence="1">
    <location>
        <begin position="76"/>
        <end position="91"/>
    </location>
</feature>
<dbReference type="Gene3D" id="1.20.5.2650">
    <property type="match status" value="1"/>
</dbReference>
<gene>
    <name evidence="2" type="ORF">NP233_g9419</name>
</gene>
<dbReference type="EMBL" id="JANIEX010000841">
    <property type="protein sequence ID" value="KAJ3562690.1"/>
    <property type="molecule type" value="Genomic_DNA"/>
</dbReference>
<feature type="compositionally biased region" description="Basic residues" evidence="1">
    <location>
        <begin position="102"/>
        <end position="116"/>
    </location>
</feature>
<organism evidence="2 3">
    <name type="scientific">Leucocoprinus birnbaumii</name>
    <dbReference type="NCBI Taxonomy" id="56174"/>
    <lineage>
        <taxon>Eukaryota</taxon>
        <taxon>Fungi</taxon>
        <taxon>Dikarya</taxon>
        <taxon>Basidiomycota</taxon>
        <taxon>Agaricomycotina</taxon>
        <taxon>Agaricomycetes</taxon>
        <taxon>Agaricomycetidae</taxon>
        <taxon>Agaricales</taxon>
        <taxon>Agaricineae</taxon>
        <taxon>Agaricaceae</taxon>
        <taxon>Leucocoprinus</taxon>
    </lineage>
</organism>
<dbReference type="Proteomes" id="UP001213000">
    <property type="component" value="Unassembled WGS sequence"/>
</dbReference>
<evidence type="ECO:0000256" key="1">
    <source>
        <dbReference type="SAM" id="MobiDB-lite"/>
    </source>
</evidence>